<protein>
    <submittedName>
        <fullName evidence="2">Uu.00g110860.m01.CDS01</fullName>
    </submittedName>
</protein>
<accession>A0AAI8VF01</accession>
<keyword evidence="1" id="KW-0732">Signal</keyword>
<dbReference type="EMBL" id="CAUWAG010000006">
    <property type="protein sequence ID" value="CAJ2503692.1"/>
    <property type="molecule type" value="Genomic_DNA"/>
</dbReference>
<dbReference type="AlphaFoldDB" id="A0AAI8VF01"/>
<evidence type="ECO:0000313" key="2">
    <source>
        <dbReference type="EMBL" id="CAJ2503692.1"/>
    </source>
</evidence>
<reference evidence="2" key="1">
    <citation type="submission" date="2023-10" db="EMBL/GenBank/DDBJ databases">
        <authorList>
            <person name="Hackl T."/>
        </authorList>
    </citation>
    <scope>NUCLEOTIDE SEQUENCE</scope>
</reference>
<evidence type="ECO:0000313" key="3">
    <source>
        <dbReference type="Proteomes" id="UP001295740"/>
    </source>
</evidence>
<evidence type="ECO:0000256" key="1">
    <source>
        <dbReference type="SAM" id="SignalP"/>
    </source>
</evidence>
<name>A0AAI8VF01_9PEZI</name>
<proteinExistence type="predicted"/>
<feature type="signal peptide" evidence="1">
    <location>
        <begin position="1"/>
        <end position="22"/>
    </location>
</feature>
<keyword evidence="3" id="KW-1185">Reference proteome</keyword>
<organism evidence="2 3">
    <name type="scientific">Anthostomella pinea</name>
    <dbReference type="NCBI Taxonomy" id="933095"/>
    <lineage>
        <taxon>Eukaryota</taxon>
        <taxon>Fungi</taxon>
        <taxon>Dikarya</taxon>
        <taxon>Ascomycota</taxon>
        <taxon>Pezizomycotina</taxon>
        <taxon>Sordariomycetes</taxon>
        <taxon>Xylariomycetidae</taxon>
        <taxon>Xylariales</taxon>
        <taxon>Xylariaceae</taxon>
        <taxon>Anthostomella</taxon>
    </lineage>
</organism>
<dbReference type="Proteomes" id="UP001295740">
    <property type="component" value="Unassembled WGS sequence"/>
</dbReference>
<sequence>MKFAILTFIAATLLSSTVSAMASCTESNCGEYNKWSSCYKWCKNTNNLKRNNLLGKLNPIRRRAEDDAALVEYAVRFGF</sequence>
<dbReference type="PROSITE" id="PS51257">
    <property type="entry name" value="PROKAR_LIPOPROTEIN"/>
    <property type="match status" value="1"/>
</dbReference>
<gene>
    <name evidence="2" type="ORF">KHLLAP_LOCUS4160</name>
</gene>
<comment type="caution">
    <text evidence="2">The sequence shown here is derived from an EMBL/GenBank/DDBJ whole genome shotgun (WGS) entry which is preliminary data.</text>
</comment>
<feature type="chain" id="PRO_5042577737" evidence="1">
    <location>
        <begin position="23"/>
        <end position="79"/>
    </location>
</feature>